<dbReference type="OrthoDB" id="2352407at2759"/>
<comment type="caution">
    <text evidence="1">The sequence shown here is derived from an EMBL/GenBank/DDBJ whole genome shotgun (WGS) entry which is preliminary data.</text>
</comment>
<evidence type="ECO:0000313" key="2">
    <source>
        <dbReference type="Proteomes" id="UP000266673"/>
    </source>
</evidence>
<evidence type="ECO:0000313" key="1">
    <source>
        <dbReference type="EMBL" id="RIB22166.1"/>
    </source>
</evidence>
<sequence>MAKIYTPKKNRTCRVLILYRLSPISNVRNLRTSLGSKIGDYLGNLEHRVQQLENMRINTLKPIGNRVNIPGVNCAPGVNCVIIVVCDLATYLRLLEYRIRQLENASTKRHN</sequence>
<gene>
    <name evidence="1" type="ORF">C2G38_2140333</name>
</gene>
<dbReference type="EMBL" id="QKWP01000322">
    <property type="protein sequence ID" value="RIB22166.1"/>
    <property type="molecule type" value="Genomic_DNA"/>
</dbReference>
<reference evidence="1 2" key="1">
    <citation type="submission" date="2018-06" db="EMBL/GenBank/DDBJ databases">
        <title>Comparative genomics reveals the genomic features of Rhizophagus irregularis, R. cerebriforme, R. diaphanum and Gigaspora rosea, and their symbiotic lifestyle signature.</title>
        <authorList>
            <person name="Morin E."/>
            <person name="San Clemente H."/>
            <person name="Chen E.C.H."/>
            <person name="De La Providencia I."/>
            <person name="Hainaut M."/>
            <person name="Kuo A."/>
            <person name="Kohler A."/>
            <person name="Murat C."/>
            <person name="Tang N."/>
            <person name="Roy S."/>
            <person name="Loubradou J."/>
            <person name="Henrissat B."/>
            <person name="Grigoriev I.V."/>
            <person name="Corradi N."/>
            <person name="Roux C."/>
            <person name="Martin F.M."/>
        </authorList>
    </citation>
    <scope>NUCLEOTIDE SEQUENCE [LARGE SCALE GENOMIC DNA]</scope>
    <source>
        <strain evidence="1 2">DAOM 194757</strain>
    </source>
</reference>
<organism evidence="1 2">
    <name type="scientific">Gigaspora rosea</name>
    <dbReference type="NCBI Taxonomy" id="44941"/>
    <lineage>
        <taxon>Eukaryota</taxon>
        <taxon>Fungi</taxon>
        <taxon>Fungi incertae sedis</taxon>
        <taxon>Mucoromycota</taxon>
        <taxon>Glomeromycotina</taxon>
        <taxon>Glomeromycetes</taxon>
        <taxon>Diversisporales</taxon>
        <taxon>Gigasporaceae</taxon>
        <taxon>Gigaspora</taxon>
    </lineage>
</organism>
<dbReference type="AlphaFoldDB" id="A0A397VSX3"/>
<accession>A0A397VSX3</accession>
<name>A0A397VSX3_9GLOM</name>
<dbReference type="Proteomes" id="UP000266673">
    <property type="component" value="Unassembled WGS sequence"/>
</dbReference>
<protein>
    <submittedName>
        <fullName evidence="1">Uncharacterized protein</fullName>
    </submittedName>
</protein>
<proteinExistence type="predicted"/>
<keyword evidence="2" id="KW-1185">Reference proteome</keyword>